<keyword evidence="6 7" id="KW-0472">Membrane</keyword>
<dbReference type="EMBL" id="BJCL01000002">
    <property type="protein sequence ID" value="GCL62081.1"/>
    <property type="molecule type" value="Genomic_DNA"/>
</dbReference>
<dbReference type="Gene3D" id="1.20.1720.10">
    <property type="entry name" value="Multidrug resistance protein D"/>
    <property type="match status" value="1"/>
</dbReference>
<keyword evidence="4 7" id="KW-0812">Transmembrane</keyword>
<dbReference type="PANTHER" id="PTHR42718:SF46">
    <property type="entry name" value="BLR6921 PROTEIN"/>
    <property type="match status" value="1"/>
</dbReference>
<evidence type="ECO:0000259" key="8">
    <source>
        <dbReference type="PROSITE" id="PS50850"/>
    </source>
</evidence>
<reference evidence="10" key="1">
    <citation type="submission" date="2019-03" db="EMBL/GenBank/DDBJ databases">
        <title>Aquabacterium pictum sp.nov., the first bacteriochlorophyll a-containing freshwater bacterium in the genus Aquabacterium of the class Betaproteobacteria.</title>
        <authorList>
            <person name="Hirose S."/>
            <person name="Tank M."/>
            <person name="Hara E."/>
            <person name="Tamaki H."/>
            <person name="Takaichi S."/>
            <person name="Haruta S."/>
            <person name="Hanada S."/>
        </authorList>
    </citation>
    <scope>NUCLEOTIDE SEQUENCE [LARGE SCALE GENOMIC DNA]</scope>
    <source>
        <strain evidence="10">W35</strain>
    </source>
</reference>
<feature type="transmembrane region" description="Helical" evidence="7">
    <location>
        <begin position="223"/>
        <end position="244"/>
    </location>
</feature>
<protein>
    <submittedName>
        <fullName evidence="9">MFS transporter</fullName>
    </submittedName>
</protein>
<evidence type="ECO:0000256" key="5">
    <source>
        <dbReference type="ARBA" id="ARBA00022989"/>
    </source>
</evidence>
<feature type="transmembrane region" description="Helical" evidence="7">
    <location>
        <begin position="398"/>
        <end position="422"/>
    </location>
</feature>
<evidence type="ECO:0000256" key="2">
    <source>
        <dbReference type="ARBA" id="ARBA00022448"/>
    </source>
</evidence>
<dbReference type="GO" id="GO:0005886">
    <property type="term" value="C:plasma membrane"/>
    <property type="evidence" value="ECO:0007669"/>
    <property type="project" value="UniProtKB-SubCell"/>
</dbReference>
<feature type="transmembrane region" description="Helical" evidence="7">
    <location>
        <begin position="332"/>
        <end position="352"/>
    </location>
</feature>
<comment type="subcellular location">
    <subcellularLocation>
        <location evidence="1">Cell membrane</location>
        <topology evidence="1">Multi-pass membrane protein</topology>
    </subcellularLocation>
</comment>
<comment type="caution">
    <text evidence="9">The sequence shown here is derived from an EMBL/GenBank/DDBJ whole genome shotgun (WGS) entry which is preliminary data.</text>
</comment>
<feature type="transmembrane region" description="Helical" evidence="7">
    <location>
        <begin position="428"/>
        <end position="449"/>
    </location>
</feature>
<dbReference type="GO" id="GO:0022857">
    <property type="term" value="F:transmembrane transporter activity"/>
    <property type="evidence" value="ECO:0007669"/>
    <property type="project" value="InterPro"/>
</dbReference>
<dbReference type="InterPro" id="IPR020846">
    <property type="entry name" value="MFS_dom"/>
</dbReference>
<proteinExistence type="predicted"/>
<gene>
    <name evidence="9" type="ORF">AQPW35_11620</name>
</gene>
<feature type="transmembrane region" description="Helical" evidence="7">
    <location>
        <begin position="104"/>
        <end position="125"/>
    </location>
</feature>
<feature type="transmembrane region" description="Helical" evidence="7">
    <location>
        <begin position="364"/>
        <end position="386"/>
    </location>
</feature>
<keyword evidence="5 7" id="KW-1133">Transmembrane helix</keyword>
<sequence length="457" mass="46687">MSPWRRRLALLAVCLGTLAGPLDTTVNTAFPVISAAFALSPQAIQWVVIAFVLTQTCLTLVFGRLGDLFGHRRIFAIGLATCAVAHLAVGLAPDFPTLVAMRVLQGLGVGLVVSCGAALATLAYPPADKQRVLALYVASTSLAMAAGPWLGGVLIDALGWPAVFIFRAPLALLVWLALPWVLPAPAGPARATPAPAFDWVGAVGLSAVLCALVLGLAELARPAGRVAVGLAGLGAGLLGAVLWVRHADRTPHPVLRLAPFRARLFTGVQLASVALSLASFANLLLLPYVLTRGPQALPIGTAGLLLALYPGGAVVGSLLASRLGRQAGATRLMVWGLGGGAIGLLATALLLVPAPWLLAGLPPAALGVGMAVCGIGQGLFQVGYMDTTTSLLPLHERGVAGSLVSVTRLLGIALGAVGIGWFDAWSGSTALSFAVLGGALALLALRWGWVWRRIGAG</sequence>
<feature type="transmembrane region" description="Helical" evidence="7">
    <location>
        <begin position="264"/>
        <end position="290"/>
    </location>
</feature>
<feature type="transmembrane region" description="Helical" evidence="7">
    <location>
        <begin position="74"/>
        <end position="92"/>
    </location>
</feature>
<dbReference type="Proteomes" id="UP000301751">
    <property type="component" value="Unassembled WGS sequence"/>
</dbReference>
<evidence type="ECO:0000256" key="4">
    <source>
        <dbReference type="ARBA" id="ARBA00022692"/>
    </source>
</evidence>
<feature type="transmembrane region" description="Helical" evidence="7">
    <location>
        <begin position="157"/>
        <end position="178"/>
    </location>
</feature>
<dbReference type="SUPFAM" id="SSF103473">
    <property type="entry name" value="MFS general substrate transporter"/>
    <property type="match status" value="1"/>
</dbReference>
<feature type="domain" description="Major facilitator superfamily (MFS) profile" evidence="8">
    <location>
        <begin position="8"/>
        <end position="455"/>
    </location>
</feature>
<dbReference type="CDD" id="cd17321">
    <property type="entry name" value="MFS_MMR_MDR_like"/>
    <property type="match status" value="1"/>
</dbReference>
<organism evidence="9 10">
    <name type="scientific">Pseudaquabacterium pictum</name>
    <dbReference type="NCBI Taxonomy" id="2315236"/>
    <lineage>
        <taxon>Bacteria</taxon>
        <taxon>Pseudomonadati</taxon>
        <taxon>Pseudomonadota</taxon>
        <taxon>Betaproteobacteria</taxon>
        <taxon>Burkholderiales</taxon>
        <taxon>Sphaerotilaceae</taxon>
        <taxon>Pseudaquabacterium</taxon>
    </lineage>
</organism>
<dbReference type="Gene3D" id="1.20.1250.20">
    <property type="entry name" value="MFS general substrate transporter like domains"/>
    <property type="match status" value="1"/>
</dbReference>
<evidence type="ECO:0000256" key="1">
    <source>
        <dbReference type="ARBA" id="ARBA00004651"/>
    </source>
</evidence>
<feature type="transmembrane region" description="Helical" evidence="7">
    <location>
        <begin position="132"/>
        <end position="151"/>
    </location>
</feature>
<dbReference type="Pfam" id="PF07690">
    <property type="entry name" value="MFS_1"/>
    <property type="match status" value="1"/>
</dbReference>
<dbReference type="InterPro" id="IPR036259">
    <property type="entry name" value="MFS_trans_sf"/>
</dbReference>
<keyword evidence="3" id="KW-1003">Cell membrane</keyword>
<evidence type="ECO:0000256" key="3">
    <source>
        <dbReference type="ARBA" id="ARBA00022475"/>
    </source>
</evidence>
<dbReference type="PROSITE" id="PS50850">
    <property type="entry name" value="MFS"/>
    <property type="match status" value="1"/>
</dbReference>
<keyword evidence="10" id="KW-1185">Reference proteome</keyword>
<feature type="transmembrane region" description="Helical" evidence="7">
    <location>
        <begin position="199"/>
        <end position="217"/>
    </location>
</feature>
<feature type="transmembrane region" description="Helical" evidence="7">
    <location>
        <begin position="43"/>
        <end position="62"/>
    </location>
</feature>
<dbReference type="InterPro" id="IPR011701">
    <property type="entry name" value="MFS"/>
</dbReference>
<dbReference type="AlphaFoldDB" id="A0A480AKK8"/>
<evidence type="ECO:0000313" key="10">
    <source>
        <dbReference type="Proteomes" id="UP000301751"/>
    </source>
</evidence>
<evidence type="ECO:0000256" key="7">
    <source>
        <dbReference type="SAM" id="Phobius"/>
    </source>
</evidence>
<accession>A0A480AKK8</accession>
<evidence type="ECO:0000256" key="6">
    <source>
        <dbReference type="ARBA" id="ARBA00023136"/>
    </source>
</evidence>
<evidence type="ECO:0000313" key="9">
    <source>
        <dbReference type="EMBL" id="GCL62081.1"/>
    </source>
</evidence>
<dbReference type="PANTHER" id="PTHR42718">
    <property type="entry name" value="MAJOR FACILITATOR SUPERFAMILY MULTIDRUG TRANSPORTER MFSC"/>
    <property type="match status" value="1"/>
</dbReference>
<dbReference type="RefSeq" id="WP_162520700.1">
    <property type="nucleotide sequence ID" value="NZ_BJCL01000002.1"/>
</dbReference>
<name>A0A480AKK8_9BURK</name>
<feature type="transmembrane region" description="Helical" evidence="7">
    <location>
        <begin position="296"/>
        <end position="320"/>
    </location>
</feature>
<keyword evidence="2" id="KW-0813">Transport</keyword>